<dbReference type="NCBIfam" id="NF001981">
    <property type="entry name" value="PRK00773.1-1"/>
    <property type="match status" value="1"/>
</dbReference>
<dbReference type="AlphaFoldDB" id="A0AAF0FSZ1"/>
<keyword evidence="6" id="KW-1185">Reference proteome</keyword>
<evidence type="ECO:0000256" key="2">
    <source>
        <dbReference type="ARBA" id="ARBA00023274"/>
    </source>
</evidence>
<evidence type="ECO:0000256" key="3">
    <source>
        <dbReference type="HAMAP-Rule" id="MF_00273"/>
    </source>
</evidence>
<name>A0AAF0FSZ1_9EURY</name>
<dbReference type="InterPro" id="IPR023573">
    <property type="entry name" value="Ribosomal_eL20_dom"/>
</dbReference>
<dbReference type="InterPro" id="IPR028877">
    <property type="entry name" value="Ribosomal_eL20"/>
</dbReference>
<dbReference type="GO" id="GO:0070180">
    <property type="term" value="F:large ribosomal subunit rRNA binding"/>
    <property type="evidence" value="ECO:0007669"/>
    <property type="project" value="UniProtKB-UniRule"/>
</dbReference>
<accession>A0AAF0FSZ1</accession>
<dbReference type="RefSeq" id="WP_278100401.1">
    <property type="nucleotide sequence ID" value="NZ_CP091092.1"/>
</dbReference>
<dbReference type="GO" id="GO:1990904">
    <property type="term" value="C:ribonucleoprotein complex"/>
    <property type="evidence" value="ECO:0007669"/>
    <property type="project" value="UniProtKB-KW"/>
</dbReference>
<dbReference type="HAMAP" id="MF_00273">
    <property type="entry name" value="Ribosomal_eL20"/>
    <property type="match status" value="1"/>
</dbReference>
<comment type="similarity">
    <text evidence="3">Belongs to the eukaryotic ribosomal protein eL20 family.</text>
</comment>
<proteinExistence type="inferred from homology"/>
<dbReference type="KEGG" id="manq:L1994_04010"/>
<dbReference type="Gene3D" id="3.10.20.10">
    <property type="match status" value="1"/>
</dbReference>
<protein>
    <recommendedName>
        <fullName evidence="3">Large ribosomal subunit protein eL20</fullName>
    </recommendedName>
</protein>
<keyword evidence="2 3" id="KW-0687">Ribonucleoprotein</keyword>
<dbReference type="GeneID" id="79949534"/>
<dbReference type="Pfam" id="PF01775">
    <property type="entry name" value="Ribosomal_L18A"/>
    <property type="match status" value="1"/>
</dbReference>
<dbReference type="GO" id="GO:0003735">
    <property type="term" value="F:structural constituent of ribosome"/>
    <property type="evidence" value="ECO:0007669"/>
    <property type="project" value="InterPro"/>
</dbReference>
<evidence type="ECO:0000313" key="5">
    <source>
        <dbReference type="EMBL" id="WFN37561.1"/>
    </source>
</evidence>
<dbReference type="GO" id="GO:0006412">
    <property type="term" value="P:translation"/>
    <property type="evidence" value="ECO:0007669"/>
    <property type="project" value="UniProtKB-UniRule"/>
</dbReference>
<evidence type="ECO:0000256" key="1">
    <source>
        <dbReference type="ARBA" id="ARBA00022980"/>
    </source>
</evidence>
<dbReference type="SUPFAM" id="SSF160374">
    <property type="entry name" value="RplX-like"/>
    <property type="match status" value="1"/>
</dbReference>
<dbReference type="GO" id="GO:0005840">
    <property type="term" value="C:ribosome"/>
    <property type="evidence" value="ECO:0007669"/>
    <property type="project" value="UniProtKB-KW"/>
</dbReference>
<dbReference type="EMBL" id="CP091092">
    <property type="protein sequence ID" value="WFN37561.1"/>
    <property type="molecule type" value="Genomic_DNA"/>
</dbReference>
<evidence type="ECO:0000259" key="4">
    <source>
        <dbReference type="Pfam" id="PF01775"/>
    </source>
</evidence>
<keyword evidence="3" id="KW-0694">RNA-binding</keyword>
<keyword evidence="1 3" id="KW-0689">Ribosomal protein</keyword>
<gene>
    <name evidence="3" type="primary">rpl18a</name>
    <name evidence="3" type="synonym">rpl20e</name>
    <name evidence="3" type="synonym">rplX</name>
    <name evidence="5" type="ORF">L1994_04010</name>
</gene>
<sequence length="63" mass="7394">MADQKFEVQGNFKSGFDYQPFKKEVFAPNEKQATERIYTIIGSKHRLKRNYIKIDGVRLIDGE</sequence>
<comment type="subunit">
    <text evidence="3">Part of the 50S ribosomal subunit. Binds 23S rRNA.</text>
</comment>
<keyword evidence="3" id="KW-0699">rRNA-binding</keyword>
<evidence type="ECO:0000313" key="6">
    <source>
        <dbReference type="Proteomes" id="UP001218895"/>
    </source>
</evidence>
<reference evidence="5" key="1">
    <citation type="submission" date="2022-01" db="EMBL/GenBank/DDBJ databases">
        <title>Complete genome of Methanomicrobium antiquum DSM 21220.</title>
        <authorList>
            <person name="Chen S.-C."/>
            <person name="You Y.-T."/>
            <person name="Zhou Y.-Z."/>
            <person name="Lai M.-C."/>
        </authorList>
    </citation>
    <scope>NUCLEOTIDE SEQUENCE</scope>
    <source>
        <strain evidence="5">DSM 21220</strain>
    </source>
</reference>
<dbReference type="Proteomes" id="UP001218895">
    <property type="component" value="Chromosome"/>
</dbReference>
<organism evidence="5 6">
    <name type="scientific">Methanomicrobium antiquum</name>
    <dbReference type="NCBI Taxonomy" id="487686"/>
    <lineage>
        <taxon>Archaea</taxon>
        <taxon>Methanobacteriati</taxon>
        <taxon>Methanobacteriota</taxon>
        <taxon>Stenosarchaea group</taxon>
        <taxon>Methanomicrobia</taxon>
        <taxon>Methanomicrobiales</taxon>
        <taxon>Methanomicrobiaceae</taxon>
        <taxon>Methanomicrobium</taxon>
    </lineage>
</organism>
<feature type="domain" description="Large ribosomal subunit protein eL20" evidence="4">
    <location>
        <begin position="4"/>
        <end position="57"/>
    </location>
</feature>